<evidence type="ECO:0000256" key="1">
    <source>
        <dbReference type="SAM" id="Phobius"/>
    </source>
</evidence>
<dbReference type="Pfam" id="PF06979">
    <property type="entry name" value="TMEM70"/>
    <property type="match status" value="1"/>
</dbReference>
<evidence type="ECO:0000313" key="2">
    <source>
        <dbReference type="EMBL" id="RIA98762.1"/>
    </source>
</evidence>
<dbReference type="Proteomes" id="UP000265703">
    <property type="component" value="Unassembled WGS sequence"/>
</dbReference>
<dbReference type="EMBL" id="QKYT01000012">
    <property type="protein sequence ID" value="RIA98762.1"/>
    <property type="molecule type" value="Genomic_DNA"/>
</dbReference>
<keyword evidence="1" id="KW-0472">Membrane</keyword>
<feature type="transmembrane region" description="Helical" evidence="1">
    <location>
        <begin position="97"/>
        <end position="115"/>
    </location>
</feature>
<sequence>MVKRLPIHLLQNSKECFMKTAILKCFDTRIISRQLYQTKLSKKISATPAIAENSSSTKIKEDRVSSLSLKESAKNFNDRLKRGDVVIYRAPQDANKFFWSWHIAAFLQLIFWANLAELSWRYQQKKKIAQNSSIDISFLDKYKPAIYVASYLFAGFGIGVVMFAIPARSVLTMSILKNGTMAKIITGRKYRWGREKKIPVKKLYTNQPACNEKGETGSRKMLNAIFLRSKNERMSYLLEGSGKFEDPKIFDLLFYKNKKGK</sequence>
<accession>A0A397TLE7</accession>
<dbReference type="PANTHER" id="PTHR14549">
    <property type="entry name" value="TRANSMEMBRANE PROTEIN 223"/>
    <property type="match status" value="1"/>
</dbReference>
<protein>
    <recommendedName>
        <fullName evidence="4">Transmembrane protein</fullName>
    </recommendedName>
</protein>
<dbReference type="AlphaFoldDB" id="A0A397TLE7"/>
<dbReference type="OrthoDB" id="5950063at2759"/>
<name>A0A397TLE7_9GLOM</name>
<dbReference type="GO" id="GO:0005739">
    <property type="term" value="C:mitochondrion"/>
    <property type="evidence" value="ECO:0007669"/>
    <property type="project" value="TreeGrafter"/>
</dbReference>
<organism evidence="2 3">
    <name type="scientific">Glomus cerebriforme</name>
    <dbReference type="NCBI Taxonomy" id="658196"/>
    <lineage>
        <taxon>Eukaryota</taxon>
        <taxon>Fungi</taxon>
        <taxon>Fungi incertae sedis</taxon>
        <taxon>Mucoromycota</taxon>
        <taxon>Glomeromycotina</taxon>
        <taxon>Glomeromycetes</taxon>
        <taxon>Glomerales</taxon>
        <taxon>Glomeraceae</taxon>
        <taxon>Glomus</taxon>
    </lineage>
</organism>
<keyword evidence="3" id="KW-1185">Reference proteome</keyword>
<evidence type="ECO:0008006" key="4">
    <source>
        <dbReference type="Google" id="ProtNLM"/>
    </source>
</evidence>
<gene>
    <name evidence="2" type="ORF">C1645_812451</name>
</gene>
<comment type="caution">
    <text evidence="2">The sequence shown here is derived from an EMBL/GenBank/DDBJ whole genome shotgun (WGS) entry which is preliminary data.</text>
</comment>
<evidence type="ECO:0000313" key="3">
    <source>
        <dbReference type="Proteomes" id="UP000265703"/>
    </source>
</evidence>
<proteinExistence type="predicted"/>
<reference evidence="2 3" key="1">
    <citation type="submission" date="2018-06" db="EMBL/GenBank/DDBJ databases">
        <title>Comparative genomics reveals the genomic features of Rhizophagus irregularis, R. cerebriforme, R. diaphanum and Gigaspora rosea, and their symbiotic lifestyle signature.</title>
        <authorList>
            <person name="Morin E."/>
            <person name="San Clemente H."/>
            <person name="Chen E.C.H."/>
            <person name="De La Providencia I."/>
            <person name="Hainaut M."/>
            <person name="Kuo A."/>
            <person name="Kohler A."/>
            <person name="Murat C."/>
            <person name="Tang N."/>
            <person name="Roy S."/>
            <person name="Loubradou J."/>
            <person name="Henrissat B."/>
            <person name="Grigoriev I.V."/>
            <person name="Corradi N."/>
            <person name="Roux C."/>
            <person name="Martin F.M."/>
        </authorList>
    </citation>
    <scope>NUCLEOTIDE SEQUENCE [LARGE SCALE GENOMIC DNA]</scope>
    <source>
        <strain evidence="2 3">DAOM 227022</strain>
    </source>
</reference>
<keyword evidence="1" id="KW-0812">Transmembrane</keyword>
<feature type="transmembrane region" description="Helical" evidence="1">
    <location>
        <begin position="145"/>
        <end position="167"/>
    </location>
</feature>
<dbReference type="PANTHER" id="PTHR14549:SF2">
    <property type="entry name" value="TRANSMEMBRANE PROTEIN 223"/>
    <property type="match status" value="1"/>
</dbReference>
<keyword evidence="1" id="KW-1133">Transmembrane helix</keyword>
<dbReference type="InterPro" id="IPR045325">
    <property type="entry name" value="TMEM70/TMEM186/TMEM223"/>
</dbReference>
<dbReference type="InterPro" id="IPR026100">
    <property type="entry name" value="Tmem223"/>
</dbReference>